<dbReference type="Proteomes" id="UP000191024">
    <property type="component" value="Chromosome A"/>
</dbReference>
<dbReference type="InterPro" id="IPR016586">
    <property type="entry name" value="Mtf1"/>
</dbReference>
<reference evidence="9 10" key="1">
    <citation type="submission" date="2016-03" db="EMBL/GenBank/DDBJ databases">
        <authorList>
            <person name="Devillers H."/>
        </authorList>
    </citation>
    <scope>NUCLEOTIDE SEQUENCE [LARGE SCALE GENOMIC DNA]</scope>
    <source>
        <strain evidence="9">CBS 11717</strain>
    </source>
</reference>
<dbReference type="GO" id="GO:0034246">
    <property type="term" value="F:mitochondrial transcription factor activity"/>
    <property type="evidence" value="ECO:0007669"/>
    <property type="project" value="InterPro"/>
</dbReference>
<dbReference type="PIRSF" id="PIRSF011649">
    <property type="entry name" value="MtTFB"/>
    <property type="match status" value="1"/>
</dbReference>
<accession>A0A1G4INA1</accession>
<evidence type="ECO:0000256" key="4">
    <source>
        <dbReference type="ARBA" id="ARBA00022679"/>
    </source>
</evidence>
<protein>
    <recommendedName>
        <fullName evidence="2">Mitochondrial transcription factor 1</fullName>
    </recommendedName>
</protein>
<keyword evidence="6 8" id="KW-0694">RNA-binding</keyword>
<dbReference type="GO" id="GO:0006391">
    <property type="term" value="P:transcription initiation at mitochondrial promoter"/>
    <property type="evidence" value="ECO:0007669"/>
    <property type="project" value="InterPro"/>
</dbReference>
<evidence type="ECO:0000313" key="9">
    <source>
        <dbReference type="EMBL" id="SCU78167.1"/>
    </source>
</evidence>
<keyword evidence="5 8" id="KW-0949">S-adenosyl-L-methionine</keyword>
<dbReference type="InterPro" id="IPR023165">
    <property type="entry name" value="rRNA_Ade_diMease-like_C"/>
</dbReference>
<evidence type="ECO:0000256" key="5">
    <source>
        <dbReference type="ARBA" id="ARBA00022691"/>
    </source>
</evidence>
<dbReference type="InterPro" id="IPR001737">
    <property type="entry name" value="KsgA/Erm"/>
</dbReference>
<dbReference type="PROSITE" id="PS51689">
    <property type="entry name" value="SAM_RNA_A_N6_MT"/>
    <property type="match status" value="1"/>
</dbReference>
<feature type="binding site" evidence="8">
    <location>
        <position position="77"/>
    </location>
    <ligand>
        <name>S-adenosyl-L-methionine</name>
        <dbReference type="ChEBI" id="CHEBI:59789"/>
    </ligand>
</feature>
<dbReference type="Pfam" id="PF00398">
    <property type="entry name" value="RrnaAD"/>
    <property type="match status" value="1"/>
</dbReference>
<evidence type="ECO:0000313" key="10">
    <source>
        <dbReference type="Proteomes" id="UP000191024"/>
    </source>
</evidence>
<dbReference type="SUPFAM" id="SSF53335">
    <property type="entry name" value="S-adenosyl-L-methionine-dependent methyltransferases"/>
    <property type="match status" value="1"/>
</dbReference>
<evidence type="ECO:0000256" key="8">
    <source>
        <dbReference type="PROSITE-ProRule" id="PRU01026"/>
    </source>
</evidence>
<sequence>MVKRIPGLKELSRIKHYYGFKYLLNPDIHREIYNKCELRKTYSRPESLKVLDLYSGPSQHSLILNEYLKPRQHVLMDSRPDFAKHITNLIDTTSMELYKRDPYDWESYTDMVKRDKLLVPATKNRDQIHSEFLVLANLTGLAGEGLFMQWLACIGNRNWLQQFGLVKMLVWVPEITAIKILAKSGDQIRSKCSVVAEAFTNTRLVATTNSDSLKKFSSGVLEGQSPLLISASDVWPPSGKPISLLEVNPKNHNIDLDNWDYVTKHLLILKGTPLRDAFESLGHGGKEYFSEKLWDEPLLDKCPRELTSGEFVRIAALFDIWPFKPDIYMDFIDVFQESE</sequence>
<comment type="similarity">
    <text evidence="8">Belongs to the class I-like SAM-binding methyltransferase superfamily. rRNA adenine N(6)-methyltransferase family.</text>
</comment>
<dbReference type="GO" id="GO:0034245">
    <property type="term" value="C:mitochondrial DNA-directed RNA polymerase complex"/>
    <property type="evidence" value="ECO:0007669"/>
    <property type="project" value="TreeGrafter"/>
</dbReference>
<comment type="subcellular location">
    <subcellularLocation>
        <location evidence="1">Mitochondrion</location>
    </subcellularLocation>
</comment>
<dbReference type="STRING" id="1230905.A0A1G4INA1"/>
<evidence type="ECO:0000256" key="1">
    <source>
        <dbReference type="ARBA" id="ARBA00004173"/>
    </source>
</evidence>
<dbReference type="PANTHER" id="PTHR11727">
    <property type="entry name" value="DIMETHYLADENOSINE TRANSFERASE"/>
    <property type="match status" value="1"/>
</dbReference>
<dbReference type="GO" id="GO:0000179">
    <property type="term" value="F:rRNA (adenine-N6,N6-)-dimethyltransferase activity"/>
    <property type="evidence" value="ECO:0007669"/>
    <property type="project" value="UniProtKB-UniRule"/>
</dbReference>
<feature type="binding site" evidence="8">
    <location>
        <position position="23"/>
    </location>
    <ligand>
        <name>S-adenosyl-L-methionine</name>
        <dbReference type="ChEBI" id="CHEBI:59789"/>
    </ligand>
</feature>
<organism evidence="9 10">
    <name type="scientific">Lachancea mirantina</name>
    <dbReference type="NCBI Taxonomy" id="1230905"/>
    <lineage>
        <taxon>Eukaryota</taxon>
        <taxon>Fungi</taxon>
        <taxon>Dikarya</taxon>
        <taxon>Ascomycota</taxon>
        <taxon>Saccharomycotina</taxon>
        <taxon>Saccharomycetes</taxon>
        <taxon>Saccharomycetales</taxon>
        <taxon>Saccharomycetaceae</taxon>
        <taxon>Lachancea</taxon>
    </lineage>
</organism>
<feature type="binding site" evidence="8">
    <location>
        <position position="101"/>
    </location>
    <ligand>
        <name>S-adenosyl-L-methionine</name>
        <dbReference type="ChEBI" id="CHEBI:59789"/>
    </ligand>
</feature>
<evidence type="ECO:0000256" key="3">
    <source>
        <dbReference type="ARBA" id="ARBA00022603"/>
    </source>
</evidence>
<evidence type="ECO:0000256" key="6">
    <source>
        <dbReference type="ARBA" id="ARBA00022884"/>
    </source>
</evidence>
<dbReference type="Gene3D" id="1.10.8.100">
    <property type="entry name" value="Ribosomal RNA adenine dimethylase-like, domain 2"/>
    <property type="match status" value="1"/>
</dbReference>
<evidence type="ECO:0000256" key="2">
    <source>
        <dbReference type="ARBA" id="ARBA00013836"/>
    </source>
</evidence>
<dbReference type="Gene3D" id="3.40.50.150">
    <property type="entry name" value="Vaccinia Virus protein VP39"/>
    <property type="match status" value="1"/>
</dbReference>
<dbReference type="GO" id="GO:0005759">
    <property type="term" value="C:mitochondrial matrix"/>
    <property type="evidence" value="ECO:0007669"/>
    <property type="project" value="TreeGrafter"/>
</dbReference>
<comment type="function">
    <text evidence="7">Mitochondrial transcription factor that confers selective promoter recognition on the core subunit of the yeast mitochondrial RNA polymerase. Interacts with DNA in a non-specific manner.</text>
</comment>
<name>A0A1G4INA1_9SACH</name>
<dbReference type="PANTHER" id="PTHR11727:SF17">
    <property type="entry name" value="DIMETHYLADENOSINE TRANSFERASE 1, MITOCHONDRIAL"/>
    <property type="match status" value="1"/>
</dbReference>
<dbReference type="InterPro" id="IPR029063">
    <property type="entry name" value="SAM-dependent_MTases_sf"/>
</dbReference>
<proteinExistence type="inferred from homology"/>
<keyword evidence="10" id="KW-1185">Reference proteome</keyword>
<dbReference type="OrthoDB" id="16079at2759"/>
<dbReference type="GO" id="GO:0003723">
    <property type="term" value="F:RNA binding"/>
    <property type="evidence" value="ECO:0007669"/>
    <property type="project" value="UniProtKB-UniRule"/>
</dbReference>
<gene>
    <name evidence="9" type="ORF">LAMI_0A03686G</name>
</gene>
<evidence type="ECO:0000256" key="7">
    <source>
        <dbReference type="ARBA" id="ARBA00024915"/>
    </source>
</evidence>
<comment type="caution">
    <text evidence="8">Lacks conserved residue(s) required for the propagation of feature annotation.</text>
</comment>
<dbReference type="AlphaFoldDB" id="A0A1G4INA1"/>
<keyword evidence="4 8" id="KW-0808">Transferase</keyword>
<dbReference type="EMBL" id="LT598462">
    <property type="protein sequence ID" value="SCU78167.1"/>
    <property type="molecule type" value="Genomic_DNA"/>
</dbReference>
<feature type="binding site" evidence="8">
    <location>
        <position position="21"/>
    </location>
    <ligand>
        <name>S-adenosyl-L-methionine</name>
        <dbReference type="ChEBI" id="CHEBI:59789"/>
    </ligand>
</feature>
<keyword evidence="3 8" id="KW-0489">Methyltransferase</keyword>
<feature type="binding site" evidence="8">
    <location>
        <position position="137"/>
    </location>
    <ligand>
        <name>S-adenosyl-L-methionine</name>
        <dbReference type="ChEBI" id="CHEBI:59789"/>
    </ligand>
</feature>